<sequence length="94" mass="10206">MKVDKNPCEIEILKQLASTNAVVLFSTSGDCICTVAKRLLFGLGVAPVTIELDSLLLRCLLMGSSLVVLKLSWLATLMAHWSLSSKMLVHFGSK</sequence>
<dbReference type="Gene3D" id="3.40.30.10">
    <property type="entry name" value="Glutaredoxin"/>
    <property type="match status" value="1"/>
</dbReference>
<accession>A0ABR2PVV9</accession>
<keyword evidence="1" id="KW-1133">Transmembrane helix</keyword>
<reference evidence="2 3" key="1">
    <citation type="journal article" date="2024" name="G3 (Bethesda)">
        <title>Genome assembly of Hibiscus sabdariffa L. provides insights into metabolisms of medicinal natural products.</title>
        <authorList>
            <person name="Kim T."/>
        </authorList>
    </citation>
    <scope>NUCLEOTIDE SEQUENCE [LARGE SCALE GENOMIC DNA]</scope>
    <source>
        <strain evidence="2">TK-2024</strain>
        <tissue evidence="2">Old leaves</tissue>
    </source>
</reference>
<gene>
    <name evidence="2" type="ORF">V6N11_048612</name>
</gene>
<keyword evidence="3" id="KW-1185">Reference proteome</keyword>
<evidence type="ECO:0000313" key="2">
    <source>
        <dbReference type="EMBL" id="KAK8992534.1"/>
    </source>
</evidence>
<organism evidence="2 3">
    <name type="scientific">Hibiscus sabdariffa</name>
    <name type="common">roselle</name>
    <dbReference type="NCBI Taxonomy" id="183260"/>
    <lineage>
        <taxon>Eukaryota</taxon>
        <taxon>Viridiplantae</taxon>
        <taxon>Streptophyta</taxon>
        <taxon>Embryophyta</taxon>
        <taxon>Tracheophyta</taxon>
        <taxon>Spermatophyta</taxon>
        <taxon>Magnoliopsida</taxon>
        <taxon>eudicotyledons</taxon>
        <taxon>Gunneridae</taxon>
        <taxon>Pentapetalae</taxon>
        <taxon>rosids</taxon>
        <taxon>malvids</taxon>
        <taxon>Malvales</taxon>
        <taxon>Malvaceae</taxon>
        <taxon>Malvoideae</taxon>
        <taxon>Hibiscus</taxon>
    </lineage>
</organism>
<dbReference type="EMBL" id="JBBPBN010000050">
    <property type="protein sequence ID" value="KAK8992534.1"/>
    <property type="molecule type" value="Genomic_DNA"/>
</dbReference>
<proteinExistence type="predicted"/>
<keyword evidence="1" id="KW-0812">Transmembrane</keyword>
<dbReference type="SUPFAM" id="SSF52833">
    <property type="entry name" value="Thioredoxin-like"/>
    <property type="match status" value="1"/>
</dbReference>
<feature type="transmembrane region" description="Helical" evidence="1">
    <location>
        <begin position="55"/>
        <end position="77"/>
    </location>
</feature>
<evidence type="ECO:0000313" key="3">
    <source>
        <dbReference type="Proteomes" id="UP001396334"/>
    </source>
</evidence>
<dbReference type="InterPro" id="IPR036249">
    <property type="entry name" value="Thioredoxin-like_sf"/>
</dbReference>
<name>A0ABR2PVV9_9ROSI</name>
<dbReference type="Proteomes" id="UP001396334">
    <property type="component" value="Unassembled WGS sequence"/>
</dbReference>
<protein>
    <recommendedName>
        <fullName evidence="4">Glutaredoxin domain-containing protein</fullName>
    </recommendedName>
</protein>
<evidence type="ECO:0008006" key="4">
    <source>
        <dbReference type="Google" id="ProtNLM"/>
    </source>
</evidence>
<comment type="caution">
    <text evidence="2">The sequence shown here is derived from an EMBL/GenBank/DDBJ whole genome shotgun (WGS) entry which is preliminary data.</text>
</comment>
<keyword evidence="1" id="KW-0472">Membrane</keyword>
<evidence type="ECO:0000256" key="1">
    <source>
        <dbReference type="SAM" id="Phobius"/>
    </source>
</evidence>